<reference evidence="4" key="1">
    <citation type="journal article" date="2014" name="Front. Microbiol.">
        <title>High frequency of phylogenetically diverse reductive dehalogenase-homologous genes in deep subseafloor sedimentary metagenomes.</title>
        <authorList>
            <person name="Kawai M."/>
            <person name="Futagami T."/>
            <person name="Toyoda A."/>
            <person name="Takaki Y."/>
            <person name="Nishi S."/>
            <person name="Hori S."/>
            <person name="Arai W."/>
            <person name="Tsubouchi T."/>
            <person name="Morono Y."/>
            <person name="Uchiyama I."/>
            <person name="Ito T."/>
            <person name="Fujiyama A."/>
            <person name="Inagaki F."/>
            <person name="Takami H."/>
        </authorList>
    </citation>
    <scope>NUCLEOTIDE SEQUENCE</scope>
    <source>
        <strain evidence="4">Expedition CK06-06</strain>
    </source>
</reference>
<dbReference type="NCBIfam" id="TIGR00165">
    <property type="entry name" value="S18"/>
    <property type="match status" value="1"/>
</dbReference>
<organism evidence="4">
    <name type="scientific">marine sediment metagenome</name>
    <dbReference type="NCBI Taxonomy" id="412755"/>
    <lineage>
        <taxon>unclassified sequences</taxon>
        <taxon>metagenomes</taxon>
        <taxon>ecological metagenomes</taxon>
    </lineage>
</organism>
<dbReference type="SUPFAM" id="SSF46911">
    <property type="entry name" value="Ribosomal protein S18"/>
    <property type="match status" value="1"/>
</dbReference>
<proteinExistence type="inferred from homology"/>
<dbReference type="PRINTS" id="PR00974">
    <property type="entry name" value="RIBOSOMALS18"/>
</dbReference>
<dbReference type="HAMAP" id="MF_00270">
    <property type="entry name" value="Ribosomal_bS18"/>
    <property type="match status" value="1"/>
</dbReference>
<dbReference type="PANTHER" id="PTHR13479">
    <property type="entry name" value="30S RIBOSOMAL PROTEIN S18"/>
    <property type="match status" value="1"/>
</dbReference>
<dbReference type="GO" id="GO:0070181">
    <property type="term" value="F:small ribosomal subunit rRNA binding"/>
    <property type="evidence" value="ECO:0007669"/>
    <property type="project" value="TreeGrafter"/>
</dbReference>
<evidence type="ECO:0000256" key="2">
    <source>
        <dbReference type="ARBA" id="ARBA00022980"/>
    </source>
</evidence>
<evidence type="ECO:0000256" key="3">
    <source>
        <dbReference type="ARBA" id="ARBA00023274"/>
    </source>
</evidence>
<dbReference type="GO" id="GO:0003735">
    <property type="term" value="F:structural constituent of ribosome"/>
    <property type="evidence" value="ECO:0007669"/>
    <property type="project" value="InterPro"/>
</dbReference>
<dbReference type="GO" id="GO:0022627">
    <property type="term" value="C:cytosolic small ribosomal subunit"/>
    <property type="evidence" value="ECO:0007669"/>
    <property type="project" value="TreeGrafter"/>
</dbReference>
<accession>X1AU96</accession>
<dbReference type="AlphaFoldDB" id="X1AU96"/>
<evidence type="ECO:0000256" key="1">
    <source>
        <dbReference type="ARBA" id="ARBA00005589"/>
    </source>
</evidence>
<evidence type="ECO:0008006" key="5">
    <source>
        <dbReference type="Google" id="ProtNLM"/>
    </source>
</evidence>
<keyword evidence="3" id="KW-0687">Ribonucleoprotein</keyword>
<dbReference type="Gene3D" id="4.10.640.10">
    <property type="entry name" value="Ribosomal protein S18"/>
    <property type="match status" value="1"/>
</dbReference>
<dbReference type="PROSITE" id="PS00057">
    <property type="entry name" value="RIBOSOMAL_S18"/>
    <property type="match status" value="1"/>
</dbReference>
<sequence length="84" mass="10166">MRERRSAKRTDYPIKRRKRYCFFCKNKIEYIDYKEIGLIRRFISDKGKIRPRRITGVCVQHQSDLARAIKRARELALMGYISKV</sequence>
<protein>
    <recommendedName>
        <fullName evidence="5">30S ribosomal protein S18</fullName>
    </recommendedName>
</protein>
<dbReference type="InterPro" id="IPR001648">
    <property type="entry name" value="Ribosomal_bS18"/>
</dbReference>
<dbReference type="InterPro" id="IPR018275">
    <property type="entry name" value="Ribosomal_bS18_CS"/>
</dbReference>
<dbReference type="PANTHER" id="PTHR13479:SF40">
    <property type="entry name" value="SMALL RIBOSOMAL SUBUNIT PROTEIN BS18M"/>
    <property type="match status" value="1"/>
</dbReference>
<dbReference type="InterPro" id="IPR036870">
    <property type="entry name" value="Ribosomal_bS18_sf"/>
</dbReference>
<dbReference type="EMBL" id="BART01006429">
    <property type="protein sequence ID" value="GAG63436.1"/>
    <property type="molecule type" value="Genomic_DNA"/>
</dbReference>
<comment type="caution">
    <text evidence="4">The sequence shown here is derived from an EMBL/GenBank/DDBJ whole genome shotgun (WGS) entry which is preliminary data.</text>
</comment>
<comment type="similarity">
    <text evidence="1">Belongs to the bacterial ribosomal protein bS18 family.</text>
</comment>
<dbReference type="GO" id="GO:0006412">
    <property type="term" value="P:translation"/>
    <property type="evidence" value="ECO:0007669"/>
    <property type="project" value="InterPro"/>
</dbReference>
<keyword evidence="2" id="KW-0689">Ribosomal protein</keyword>
<evidence type="ECO:0000313" key="4">
    <source>
        <dbReference type="EMBL" id="GAG63436.1"/>
    </source>
</evidence>
<gene>
    <name evidence="4" type="ORF">S01H4_14672</name>
</gene>
<dbReference type="Pfam" id="PF01084">
    <property type="entry name" value="Ribosomal_S18"/>
    <property type="match status" value="1"/>
</dbReference>
<name>X1AU96_9ZZZZ</name>